<accession>S1RI02</accession>
<gene>
    <name evidence="1" type="ORF">OMO_02357</name>
</gene>
<dbReference type="eggNOG" id="COG0438">
    <property type="taxonomic scope" value="Bacteria"/>
</dbReference>
<evidence type="ECO:0000313" key="2">
    <source>
        <dbReference type="Proteomes" id="UP000017415"/>
    </source>
</evidence>
<dbReference type="EMBL" id="AHYS01000011">
    <property type="protein sequence ID" value="ESK60694.1"/>
    <property type="molecule type" value="Genomic_DNA"/>
</dbReference>
<proteinExistence type="predicted"/>
<dbReference type="GeneID" id="60871058"/>
<dbReference type="PATRIC" id="fig|1121864.4.peg.1434"/>
<dbReference type="RefSeq" id="WP_016251582.1">
    <property type="nucleotide sequence ID" value="NZ_ASWI01000004.1"/>
</dbReference>
<protein>
    <recommendedName>
        <fullName evidence="3">Glycosyltransferase GT-D fold domain-containing protein</fullName>
    </recommendedName>
</protein>
<keyword evidence="2" id="KW-1185">Reference proteome</keyword>
<dbReference type="Proteomes" id="UP000017415">
    <property type="component" value="Unassembled WGS sequence"/>
</dbReference>
<dbReference type="HOGENOM" id="CLU_899274_0_0_9"/>
<organism evidence="1 2">
    <name type="scientific">Enterococcus cecorum DSM 20682 = ATCC 43198</name>
    <dbReference type="NCBI Taxonomy" id="1121864"/>
    <lineage>
        <taxon>Bacteria</taxon>
        <taxon>Bacillati</taxon>
        <taxon>Bacillota</taxon>
        <taxon>Bacilli</taxon>
        <taxon>Lactobacillales</taxon>
        <taxon>Enterococcaceae</taxon>
        <taxon>Enterococcus</taxon>
    </lineage>
</organism>
<name>S1RI02_9ENTE</name>
<dbReference type="OrthoDB" id="1911268at2"/>
<evidence type="ECO:0008006" key="3">
    <source>
        <dbReference type="Google" id="ProtNLM"/>
    </source>
</evidence>
<sequence>MKKNYCFLVADKDIYFYQYEKNIFCPIKKGLFNRIVFLILKKLNLPFPKFILYENIFNYDRIIVTDSVANISLIKTLKKYYKNTDIFLYYMNVITENNKYLMELFQNNNIYTFDENDSWAHEIKFRHTPYSSNLPFKEGNRKYDTVFLGRAKNRIDEINRIIRAFDERKIKLKMLVLGAKNLEYSIDTYISYEEYLEYISNSITILEIIEVGQSGCTLRFMESLFLKKKLITNNKDIVNDLYYNNQNVFILGVDSLDNLVNFINSPYEDEFSIQDLDFQNWISNFEGDTSV</sequence>
<reference evidence="1 2" key="1">
    <citation type="submission" date="2013-10" db="EMBL/GenBank/DDBJ databases">
        <title>The Genome Sequence of Enterococcus cecorum DSM 20682 (= ATCC 43198) (Illumina assembly).</title>
        <authorList>
            <consortium name="The Broad Institute Genomics Platform"/>
            <consortium name="The Broad Institute Genome Sequencing Center for Infectious Disease"/>
            <person name="Earl A."/>
            <person name="Russ C."/>
            <person name="Gilmore M."/>
            <person name="Surin D."/>
            <person name="Walker B."/>
            <person name="Young S."/>
            <person name="Zeng Q."/>
            <person name="Gargeya S."/>
            <person name="Fitzgerald M."/>
            <person name="Haas B."/>
            <person name="Abouelleil A."/>
            <person name="Allen A.W."/>
            <person name="Alvarado L."/>
            <person name="Arachchi H.M."/>
            <person name="Berlin A.M."/>
            <person name="Chapman S.B."/>
            <person name="Gainer-Dewar J."/>
            <person name="Goldberg J."/>
            <person name="Griggs A."/>
            <person name="Gujja S."/>
            <person name="Hansen M."/>
            <person name="Howarth C."/>
            <person name="Imamovic A."/>
            <person name="Ireland A."/>
            <person name="Larimer J."/>
            <person name="McCowan C."/>
            <person name="Murphy C."/>
            <person name="Pearson M."/>
            <person name="Poon T.W."/>
            <person name="Priest M."/>
            <person name="Roberts A."/>
            <person name="Saif S."/>
            <person name="Shea T."/>
            <person name="Sisk P."/>
            <person name="Sykes S."/>
            <person name="Wortman J."/>
            <person name="Nusbaum C."/>
            <person name="Birren B."/>
        </authorList>
    </citation>
    <scope>NUCLEOTIDE SEQUENCE [LARGE SCALE GENOMIC DNA]</scope>
    <source>
        <strain evidence="1 2">ATCC 43198</strain>
    </source>
</reference>
<evidence type="ECO:0000313" key="1">
    <source>
        <dbReference type="EMBL" id="ESK60694.1"/>
    </source>
</evidence>
<comment type="caution">
    <text evidence="1">The sequence shown here is derived from an EMBL/GenBank/DDBJ whole genome shotgun (WGS) entry which is preliminary data.</text>
</comment>
<dbReference type="AlphaFoldDB" id="S1RI02"/>